<keyword evidence="2" id="KW-0479">Metal-binding</keyword>
<reference evidence="7 8" key="1">
    <citation type="journal article" date="2013" name="Nature">
        <title>Anaerobic oxidation of methane coupled to nitrate reduction in a novel archaeal lineage.</title>
        <authorList>
            <person name="Haroon M.F."/>
            <person name="Hu S."/>
            <person name="Shi Y."/>
            <person name="Imelfort M."/>
            <person name="Keller J."/>
            <person name="Hugenholtz P."/>
            <person name="Yuan Z."/>
            <person name="Tyson G.W."/>
        </authorList>
    </citation>
    <scope>NUCLEOTIDE SEQUENCE [LARGE SCALE GENOMIC DNA]</scope>
    <source>
        <strain evidence="7 8">ANME-2d</strain>
    </source>
</reference>
<evidence type="ECO:0000256" key="1">
    <source>
        <dbReference type="ARBA" id="ARBA00022670"/>
    </source>
</evidence>
<name>A0A062UXV5_9EURY</name>
<evidence type="ECO:0000313" key="8">
    <source>
        <dbReference type="Proteomes" id="UP000027153"/>
    </source>
</evidence>
<feature type="domain" description="JAB" evidence="6">
    <location>
        <begin position="96"/>
        <end position="158"/>
    </location>
</feature>
<keyword evidence="1" id="KW-0645">Protease</keyword>
<gene>
    <name evidence="7" type="ORF">ANME2D_01861</name>
</gene>
<evidence type="ECO:0000259" key="6">
    <source>
        <dbReference type="Pfam" id="PF14464"/>
    </source>
</evidence>
<dbReference type="GO" id="GO:0046872">
    <property type="term" value="F:metal ion binding"/>
    <property type="evidence" value="ECO:0007669"/>
    <property type="project" value="UniProtKB-KW"/>
</dbReference>
<keyword evidence="4" id="KW-0862">Zinc</keyword>
<dbReference type="GO" id="GO:0008237">
    <property type="term" value="F:metallopeptidase activity"/>
    <property type="evidence" value="ECO:0007669"/>
    <property type="project" value="UniProtKB-KW"/>
</dbReference>
<dbReference type="GO" id="GO:0006508">
    <property type="term" value="P:proteolysis"/>
    <property type="evidence" value="ECO:0007669"/>
    <property type="project" value="UniProtKB-KW"/>
</dbReference>
<dbReference type="RefSeq" id="WP_048090789.1">
    <property type="nucleotide sequence ID" value="NZ_JMIY01000004.1"/>
</dbReference>
<evidence type="ECO:0000256" key="5">
    <source>
        <dbReference type="ARBA" id="ARBA00023049"/>
    </source>
</evidence>
<evidence type="ECO:0000256" key="2">
    <source>
        <dbReference type="ARBA" id="ARBA00022723"/>
    </source>
</evidence>
<keyword evidence="3" id="KW-0378">Hydrolase</keyword>
<dbReference type="EMBL" id="JMIY01000004">
    <property type="protein sequence ID" value="KCZ71806.1"/>
    <property type="molecule type" value="Genomic_DNA"/>
</dbReference>
<evidence type="ECO:0000256" key="3">
    <source>
        <dbReference type="ARBA" id="ARBA00022801"/>
    </source>
</evidence>
<dbReference type="Pfam" id="PF14464">
    <property type="entry name" value="Prok-JAB"/>
    <property type="match status" value="1"/>
</dbReference>
<dbReference type="Gene3D" id="3.40.140.10">
    <property type="entry name" value="Cytidine Deaminase, domain 2"/>
    <property type="match status" value="1"/>
</dbReference>
<protein>
    <recommendedName>
        <fullName evidence="6">JAB domain-containing protein</fullName>
    </recommendedName>
</protein>
<accession>A0A062UXV5</accession>
<evidence type="ECO:0000256" key="4">
    <source>
        <dbReference type="ARBA" id="ARBA00022833"/>
    </source>
</evidence>
<dbReference type="AlphaFoldDB" id="A0A062UXV5"/>
<proteinExistence type="predicted"/>
<dbReference type="InterPro" id="IPR028090">
    <property type="entry name" value="JAB_dom_prok"/>
</dbReference>
<keyword evidence="5" id="KW-0482">Metalloprotease</keyword>
<dbReference type="Proteomes" id="UP000027153">
    <property type="component" value="Unassembled WGS sequence"/>
</dbReference>
<keyword evidence="8" id="KW-1185">Reference proteome</keyword>
<evidence type="ECO:0000313" key="7">
    <source>
        <dbReference type="EMBL" id="KCZ71806.1"/>
    </source>
</evidence>
<sequence>MKKIKVSIGGNGKVTIKLKKERPKEEIKKEFAASTGGVLLSSSMINQMEIRVESVFRPGQSDVEIVYALTGSKANLPDMLHKFSSSEVVAHAAPDRISTAAEKMAEHIIKERPDAPEIIVAVHTHPDAAAELSEQDKKSMIHIAGKLRELIPAADVIFAVHAVSNESPGPRTQPVKIAGNRIKWSSITRTHEVAFFDENSKPFEVSI</sequence>
<comment type="caution">
    <text evidence="7">The sequence shown here is derived from an EMBL/GenBank/DDBJ whole genome shotgun (WGS) entry which is preliminary data.</text>
</comment>
<organism evidence="7 8">
    <name type="scientific">Candidatus Methanoperedens nitratireducens</name>
    <dbReference type="NCBI Taxonomy" id="1392998"/>
    <lineage>
        <taxon>Archaea</taxon>
        <taxon>Methanobacteriati</taxon>
        <taxon>Methanobacteriota</taxon>
        <taxon>Stenosarchaea group</taxon>
        <taxon>Methanomicrobia</taxon>
        <taxon>Methanosarcinales</taxon>
        <taxon>ANME-2 cluster</taxon>
        <taxon>Candidatus Methanoperedentaceae</taxon>
        <taxon>Candidatus Methanoperedens</taxon>
    </lineage>
</organism>